<dbReference type="Pfam" id="PF08568">
    <property type="entry name" value="Kinetochor_Ybp2"/>
    <property type="match status" value="2"/>
</dbReference>
<reference evidence="1" key="1">
    <citation type="journal article" date="2020" name="Plant Biotechnol. J.">
        <title>The pomegranate (Punica granatum L.) draft genome dissects genetic divergence between soft- and hard-seeded cultivars.</title>
        <authorList>
            <person name="Luo X."/>
            <person name="Li H."/>
            <person name="Wu Z."/>
            <person name="Yao W."/>
            <person name="Zhao P."/>
            <person name="Cao D."/>
            <person name="Yu H."/>
            <person name="Li K."/>
            <person name="Poudel K."/>
            <person name="Zhao D."/>
            <person name="Zhang F."/>
            <person name="Xia X."/>
            <person name="Chen L."/>
            <person name="Wang Q."/>
            <person name="Jing D."/>
            <person name="Cao S."/>
        </authorList>
    </citation>
    <scope>NUCLEOTIDE SEQUENCE [LARGE SCALE GENOMIC DNA]</scope>
    <source>
        <strain evidence="1">cv. Tunisia</strain>
    </source>
</reference>
<keyword evidence="1" id="KW-1185">Reference proteome</keyword>
<name>A0A6P8DX54_PUNGR</name>
<dbReference type="RefSeq" id="XP_031402082.1">
    <property type="nucleotide sequence ID" value="XM_031546222.1"/>
</dbReference>
<dbReference type="GO" id="GO:0005737">
    <property type="term" value="C:cytoplasm"/>
    <property type="evidence" value="ECO:0007669"/>
    <property type="project" value="TreeGrafter"/>
</dbReference>
<dbReference type="InterPro" id="IPR016024">
    <property type="entry name" value="ARM-type_fold"/>
</dbReference>
<dbReference type="PANTHER" id="PTHR15430">
    <property type="entry name" value="GLOMULIN"/>
    <property type="match status" value="1"/>
</dbReference>
<protein>
    <submittedName>
        <fullName evidence="2">Aberrant root formation protein 4 isoform X1</fullName>
    </submittedName>
</protein>
<evidence type="ECO:0000313" key="2">
    <source>
        <dbReference type="RefSeq" id="XP_031402082.1"/>
    </source>
</evidence>
<organism evidence="1 2">
    <name type="scientific">Punica granatum</name>
    <name type="common">Pomegranate</name>
    <dbReference type="NCBI Taxonomy" id="22663"/>
    <lineage>
        <taxon>Eukaryota</taxon>
        <taxon>Viridiplantae</taxon>
        <taxon>Streptophyta</taxon>
        <taxon>Embryophyta</taxon>
        <taxon>Tracheophyta</taxon>
        <taxon>Spermatophyta</taxon>
        <taxon>Magnoliopsida</taxon>
        <taxon>eudicotyledons</taxon>
        <taxon>Gunneridae</taxon>
        <taxon>Pentapetalae</taxon>
        <taxon>rosids</taxon>
        <taxon>malvids</taxon>
        <taxon>Myrtales</taxon>
        <taxon>Lythraceae</taxon>
        <taxon>Punica</taxon>
    </lineage>
</organism>
<reference evidence="2" key="2">
    <citation type="submission" date="2025-08" db="UniProtKB">
        <authorList>
            <consortium name="RefSeq"/>
        </authorList>
    </citation>
    <scope>IDENTIFICATION</scope>
    <source>
        <tissue evidence="2">Leaf</tissue>
    </source>
</reference>
<dbReference type="InterPro" id="IPR013877">
    <property type="entry name" value="YAP-bd/ALF4/Glomulin"/>
</dbReference>
<dbReference type="GeneID" id="116211727"/>
<proteinExistence type="predicted"/>
<dbReference type="Proteomes" id="UP000515151">
    <property type="component" value="Chromosome 6"/>
</dbReference>
<accession>A0A6P8DX54</accession>
<evidence type="ECO:0000313" key="1">
    <source>
        <dbReference type="Proteomes" id="UP000515151"/>
    </source>
</evidence>
<dbReference type="InterPro" id="IPR019516">
    <property type="entry name" value="Glomulin/ALF4"/>
</dbReference>
<dbReference type="GO" id="GO:0055105">
    <property type="term" value="F:ubiquitin-protein transferase inhibitor activity"/>
    <property type="evidence" value="ECO:0007669"/>
    <property type="project" value="TreeGrafter"/>
</dbReference>
<gene>
    <name evidence="2" type="primary">LOC116211727</name>
</gene>
<dbReference type="PANTHER" id="PTHR15430:SF1">
    <property type="entry name" value="GLOMULIN"/>
    <property type="match status" value="1"/>
</dbReference>
<dbReference type="OrthoDB" id="619536at2759"/>
<dbReference type="SUPFAM" id="SSF48371">
    <property type="entry name" value="ARM repeat"/>
    <property type="match status" value="1"/>
</dbReference>
<dbReference type="AlphaFoldDB" id="A0A6P8DX54"/>
<sequence>MEIKDNAGPSSSSSNPLLLRLQNILKSIESRDISQSEKSVSELAEFLDSASESVATSSNSVNEDVCNNAIEMLMHTLAYICSPSVKEEVIDALSFILPKEVCKFSRASSMFSTIAESIVEQLVLTCNPRDMLTILCEALNSSGEKVNASLYLNPLLGGISKVLLSIKRRQLEQTKVAIPVILQALKQASLELDDEVENLENLFGRAIDIADSIRTIHQKLVCITFMHLTAPVILQNYSTCHVDPILMCSSQQEDVSRVKLRALLGLYILQIMAFVSLSIGDRSPNCLPLVSQLSCFFHHCQLSYVSLLSGSVMDNLTGFIEEDDDDVQSCFSNVELGASLSVIWGYISDDVAQSAKEDLGAVENVLRHDQTKRWRAIGMLKHIFSSADLPWRLKEHAIDFLFCITEGDILRGSDGEHPDFLSFLPSLFAALQGIQMVIIYSPDAPLRKKAYDALKRVLADIPTSQRFDMLKALVMHSNSPSMTAILLDCVREEMRREANQRAKKGPFWRSILELVELVLRPSKGGPPALPEETDAVSSALNLYRFVLIAESRGNTNYSRVLSETNLRKAYKEWLLPLRTLVTSILAENKNDCDHLVGDMVCGLYPVEVVLYRCIELVEAKLK</sequence>